<evidence type="ECO:0000313" key="12">
    <source>
        <dbReference type="Proteomes" id="UP001152888"/>
    </source>
</evidence>
<comment type="function">
    <text evidence="1">Functions as an U snRNP-specific nuclear import adapter. Involved in the trimethylguanosine (m3G)-cap-dependent nuclear import of U snRNPs. Binds specifically to the terminal m3G-cap U snRNAs.</text>
</comment>
<evidence type="ECO:0000256" key="7">
    <source>
        <dbReference type="ARBA" id="ARBA00022490"/>
    </source>
</evidence>
<gene>
    <name evidence="11" type="ORF">ACAOBT_LOCUS30534</name>
</gene>
<dbReference type="SUPFAM" id="SSF56091">
    <property type="entry name" value="DNA ligase/mRNA capping enzyme, catalytic domain"/>
    <property type="match status" value="1"/>
</dbReference>
<dbReference type="Pfam" id="PF21974">
    <property type="entry name" value="SPN1_m3Gcap_bd"/>
    <property type="match status" value="2"/>
</dbReference>
<dbReference type="GO" id="GO:0005634">
    <property type="term" value="C:nucleus"/>
    <property type="evidence" value="ECO:0007669"/>
    <property type="project" value="UniProtKB-SubCell"/>
</dbReference>
<dbReference type="EMBL" id="CAKOFQ010007843">
    <property type="protein sequence ID" value="CAH2008964.1"/>
    <property type="molecule type" value="Genomic_DNA"/>
</dbReference>
<comment type="similarity">
    <text evidence="4">Belongs to the snurportin family.</text>
</comment>
<comment type="subcellular location">
    <subcellularLocation>
        <location evidence="3">Cytoplasm</location>
    </subcellularLocation>
    <subcellularLocation>
        <location evidence="2">Nucleus</location>
    </subcellularLocation>
</comment>
<accession>A0A9P0M4V6</accession>
<evidence type="ECO:0000256" key="8">
    <source>
        <dbReference type="ARBA" id="ARBA00022884"/>
    </source>
</evidence>
<dbReference type="AlphaFoldDB" id="A0A9P0M4V6"/>
<evidence type="ECO:0000256" key="5">
    <source>
        <dbReference type="ARBA" id="ARBA00016034"/>
    </source>
</evidence>
<keyword evidence="7" id="KW-0963">Cytoplasm</keyword>
<proteinExistence type="inferred from homology"/>
<dbReference type="GO" id="GO:0003723">
    <property type="term" value="F:RNA binding"/>
    <property type="evidence" value="ECO:0007669"/>
    <property type="project" value="UniProtKB-KW"/>
</dbReference>
<dbReference type="GO" id="GO:0005737">
    <property type="term" value="C:cytoplasm"/>
    <property type="evidence" value="ECO:0007669"/>
    <property type="project" value="UniProtKB-SubCell"/>
</dbReference>
<evidence type="ECO:0000256" key="1">
    <source>
        <dbReference type="ARBA" id="ARBA00003975"/>
    </source>
</evidence>
<evidence type="ECO:0000256" key="6">
    <source>
        <dbReference type="ARBA" id="ARBA00022448"/>
    </source>
</evidence>
<organism evidence="11 12">
    <name type="scientific">Acanthoscelides obtectus</name>
    <name type="common">Bean weevil</name>
    <name type="synonym">Bruchus obtectus</name>
    <dbReference type="NCBI Taxonomy" id="200917"/>
    <lineage>
        <taxon>Eukaryota</taxon>
        <taxon>Metazoa</taxon>
        <taxon>Ecdysozoa</taxon>
        <taxon>Arthropoda</taxon>
        <taxon>Hexapoda</taxon>
        <taxon>Insecta</taxon>
        <taxon>Pterygota</taxon>
        <taxon>Neoptera</taxon>
        <taxon>Endopterygota</taxon>
        <taxon>Coleoptera</taxon>
        <taxon>Polyphaga</taxon>
        <taxon>Cucujiformia</taxon>
        <taxon>Chrysomeloidea</taxon>
        <taxon>Chrysomelidae</taxon>
        <taxon>Bruchinae</taxon>
        <taxon>Bruchini</taxon>
        <taxon>Acanthoscelides</taxon>
    </lineage>
</organism>
<name>A0A9P0M4V6_ACAOB</name>
<dbReference type="InterPro" id="IPR047857">
    <property type="entry name" value="Snurportin1_C"/>
</dbReference>
<dbReference type="PANTHER" id="PTHR13403">
    <property type="entry name" value="SNURPORTIN1 RNUT1 PROTEIN RNA, U TRANSPORTER 1"/>
    <property type="match status" value="1"/>
</dbReference>
<reference evidence="11" key="1">
    <citation type="submission" date="2022-03" db="EMBL/GenBank/DDBJ databases">
        <authorList>
            <person name="Sayadi A."/>
        </authorList>
    </citation>
    <scope>NUCLEOTIDE SEQUENCE</scope>
</reference>
<dbReference type="Gene3D" id="3.30.470.30">
    <property type="entry name" value="DNA ligase/mRNA capping enzyme"/>
    <property type="match status" value="1"/>
</dbReference>
<evidence type="ECO:0000256" key="4">
    <source>
        <dbReference type="ARBA" id="ARBA00007540"/>
    </source>
</evidence>
<keyword evidence="12" id="KW-1185">Reference proteome</keyword>
<feature type="domain" description="Snurportin-1 m3G cap-binding" evidence="10">
    <location>
        <begin position="85"/>
        <end position="147"/>
    </location>
</feature>
<evidence type="ECO:0000259" key="10">
    <source>
        <dbReference type="Pfam" id="PF21974"/>
    </source>
</evidence>
<keyword evidence="6" id="KW-0813">Transport</keyword>
<keyword evidence="9" id="KW-0539">Nucleus</keyword>
<dbReference type="InterPro" id="IPR017336">
    <property type="entry name" value="Snurportin-1"/>
</dbReference>
<dbReference type="GO" id="GO:0061015">
    <property type="term" value="P:snRNA import into nucleus"/>
    <property type="evidence" value="ECO:0007669"/>
    <property type="project" value="InterPro"/>
</dbReference>
<sequence>MEEDTVAEPTSMHSNLYKCRGLTQEMSQQQRRMDFLKKQKERRHQITDENRKICELLLNDMCFDEETMQWDSVTPRSKRKKVVFKLMHSEWFTDIPDDLEENWLTKFAPEGLRVLLIATRGHTNCYNTKGRYYFNLKSGFPGGHIRMHDCLFWNSLSMLDSEAQFRFFWLKAKFDEMPDLAQHGHIQFILLHHFPAEKSMMQEIMSEQTIVKDQKLPYDGVVFYHKESHYFFGYTPLVGWLASYMLPEQLNIDVPPENMARKPADYENMEKYLEDLEKRKKKRHKSWRKKHNVVDEEML</sequence>
<evidence type="ECO:0000256" key="9">
    <source>
        <dbReference type="ARBA" id="ARBA00023242"/>
    </source>
</evidence>
<protein>
    <recommendedName>
        <fullName evidence="5">Snurportin-1</fullName>
    </recommendedName>
</protein>
<dbReference type="PANTHER" id="PTHR13403:SF6">
    <property type="entry name" value="SNURPORTIN-1"/>
    <property type="match status" value="1"/>
</dbReference>
<evidence type="ECO:0000256" key="3">
    <source>
        <dbReference type="ARBA" id="ARBA00004496"/>
    </source>
</evidence>
<evidence type="ECO:0000256" key="2">
    <source>
        <dbReference type="ARBA" id="ARBA00004123"/>
    </source>
</evidence>
<feature type="domain" description="Snurportin-1 m3G cap-binding" evidence="10">
    <location>
        <begin position="148"/>
        <end position="241"/>
    </location>
</feature>
<dbReference type="CDD" id="cd09232">
    <property type="entry name" value="Snurportin-1_C"/>
    <property type="match status" value="1"/>
</dbReference>
<comment type="caution">
    <text evidence="11">The sequence shown here is derived from an EMBL/GenBank/DDBJ whole genome shotgun (WGS) entry which is preliminary data.</text>
</comment>
<dbReference type="Proteomes" id="UP001152888">
    <property type="component" value="Unassembled WGS sequence"/>
</dbReference>
<dbReference type="OrthoDB" id="10003593at2759"/>
<keyword evidence="8" id="KW-0694">RNA-binding</keyword>
<evidence type="ECO:0000313" key="11">
    <source>
        <dbReference type="EMBL" id="CAH2008964.1"/>
    </source>
</evidence>